<evidence type="ECO:0000313" key="2">
    <source>
        <dbReference type="Proteomes" id="UP000037460"/>
    </source>
</evidence>
<reference evidence="2" key="1">
    <citation type="journal article" date="2015" name="PLoS Genet.">
        <title>Genome Sequence and Transcriptome Analyses of Chrysochromulina tobin: Metabolic Tools for Enhanced Algal Fitness in the Prominent Order Prymnesiales (Haptophyceae).</title>
        <authorList>
            <person name="Hovde B.T."/>
            <person name="Deodato C.R."/>
            <person name="Hunsperger H.M."/>
            <person name="Ryken S.A."/>
            <person name="Yost W."/>
            <person name="Jha R.K."/>
            <person name="Patterson J."/>
            <person name="Monnat R.J. Jr."/>
            <person name="Barlow S.B."/>
            <person name="Starkenburg S.R."/>
            <person name="Cattolico R.A."/>
        </authorList>
    </citation>
    <scope>NUCLEOTIDE SEQUENCE</scope>
    <source>
        <strain evidence="2">CCMP291</strain>
    </source>
</reference>
<keyword evidence="2" id="KW-1185">Reference proteome</keyword>
<accession>A0A0M0KC32</accession>
<organism evidence="1 2">
    <name type="scientific">Chrysochromulina tobinii</name>
    <dbReference type="NCBI Taxonomy" id="1460289"/>
    <lineage>
        <taxon>Eukaryota</taxon>
        <taxon>Haptista</taxon>
        <taxon>Haptophyta</taxon>
        <taxon>Prymnesiophyceae</taxon>
        <taxon>Prymnesiales</taxon>
        <taxon>Chrysochromulinaceae</taxon>
        <taxon>Chrysochromulina</taxon>
    </lineage>
</organism>
<comment type="caution">
    <text evidence="1">The sequence shown here is derived from an EMBL/GenBank/DDBJ whole genome shotgun (WGS) entry which is preliminary data.</text>
</comment>
<dbReference type="EMBL" id="JWZX01000622">
    <property type="protein sequence ID" value="KOO36142.1"/>
    <property type="molecule type" value="Genomic_DNA"/>
</dbReference>
<dbReference type="AlphaFoldDB" id="A0A0M0KC32"/>
<gene>
    <name evidence="1" type="ORF">Ctob_012898</name>
</gene>
<name>A0A0M0KC32_9EUKA</name>
<protein>
    <submittedName>
        <fullName evidence="1">Uncharacterized protein</fullName>
    </submittedName>
</protein>
<evidence type="ECO:0000313" key="1">
    <source>
        <dbReference type="EMBL" id="KOO36142.1"/>
    </source>
</evidence>
<sequence>MKQEEVDASGSRSMRHSDAMLTLRLVLLSGETAQPQQQQQFLVDVSDAICYGELRKLVQRRCGSRLSNSFRLLRLKRSGETVVLDQQTFPNYVLASWCQQPWTIYVQDERNGELSQQLHVEDALDSKSVFALLLSKAVERPMASVLVPSAPNDSGSHVYLDPARGRWIVDTKRFGVRVEIPAQSLLPGARLEVRFFTPAAVGYLMGRGLTRELMYTPIVRVDYPAFKDDDAQDDAERPGIIGKSPPLFKMPLTLVLPHSFDASGGEESCLLMGAAHGATHWAPVHAADDVGSLYCDDLVLDERELRASIPFAGLFCAFAHPHVEVITAVRLHLYMRPEVGRDSPFSLRVYLCPELPTELEELALAEASQWGNSVRVGSSKLLFLCLGAKLRMSYIDDRTGERHDVARKAGIPETGYTVEFETRLNLEMRPDAPVLALLERTPHEFTVVWPKGVPGAVGGEPPPPKDVEQLLLEKARETYFSKQPQHVTDGGWPVAHRIGNAPSRQEWGGNTLLLSAPSSEQHGAVPVPYDVPRLPVRDTAGLAKAGAALAAQYRAMGAEGGGGGLVFGLRVDHVLQAILGTPTANGQYSPRRTLSTLQQPLMAMCEVVYHDVLLPLLDGARVLRSEWQLVGEKMAGIIPRIVSHACYYTRAR</sequence>
<dbReference type="Proteomes" id="UP000037460">
    <property type="component" value="Unassembled WGS sequence"/>
</dbReference>
<proteinExistence type="predicted"/>